<dbReference type="Pfam" id="PF00106">
    <property type="entry name" value="adh_short"/>
    <property type="match status" value="1"/>
</dbReference>
<dbReference type="InterPro" id="IPR036291">
    <property type="entry name" value="NAD(P)-bd_dom_sf"/>
</dbReference>
<keyword evidence="2" id="KW-1185">Reference proteome</keyword>
<dbReference type="InterPro" id="IPR002347">
    <property type="entry name" value="SDR_fam"/>
</dbReference>
<protein>
    <submittedName>
        <fullName evidence="1">NAD(P)-dependent dehydrogenase (Short-subunit alcohol dehydrogenase family)</fullName>
    </submittedName>
</protein>
<reference evidence="1 2" key="1">
    <citation type="submission" date="2020-08" db="EMBL/GenBank/DDBJ databases">
        <title>Genomic Encyclopedia of Type Strains, Phase IV (KMG-IV): sequencing the most valuable type-strain genomes for metagenomic binning, comparative biology and taxonomic classification.</title>
        <authorList>
            <person name="Goeker M."/>
        </authorList>
    </citation>
    <scope>NUCLEOTIDE SEQUENCE [LARGE SCALE GENOMIC DNA]</scope>
    <source>
        <strain evidence="1 2">DSM 103737</strain>
    </source>
</reference>
<evidence type="ECO:0000313" key="1">
    <source>
        <dbReference type="EMBL" id="MBB4017457.1"/>
    </source>
</evidence>
<dbReference type="Proteomes" id="UP000577362">
    <property type="component" value="Unassembled WGS sequence"/>
</dbReference>
<dbReference type="EMBL" id="JACIEN010000002">
    <property type="protein sequence ID" value="MBB4017457.1"/>
    <property type="molecule type" value="Genomic_DNA"/>
</dbReference>
<dbReference type="AlphaFoldDB" id="A0A840C4X8"/>
<dbReference type="SUPFAM" id="SSF51735">
    <property type="entry name" value="NAD(P)-binding Rossmann-fold domains"/>
    <property type="match status" value="1"/>
</dbReference>
<evidence type="ECO:0000313" key="2">
    <source>
        <dbReference type="Proteomes" id="UP000577362"/>
    </source>
</evidence>
<organism evidence="1 2">
    <name type="scientific">Chelatococcus caeni</name>
    <dbReference type="NCBI Taxonomy" id="1348468"/>
    <lineage>
        <taxon>Bacteria</taxon>
        <taxon>Pseudomonadati</taxon>
        <taxon>Pseudomonadota</taxon>
        <taxon>Alphaproteobacteria</taxon>
        <taxon>Hyphomicrobiales</taxon>
        <taxon>Chelatococcaceae</taxon>
        <taxon>Chelatococcus</taxon>
    </lineage>
</organism>
<dbReference type="Gene3D" id="3.40.50.720">
    <property type="entry name" value="NAD(P)-binding Rossmann-like Domain"/>
    <property type="match status" value="1"/>
</dbReference>
<sequence length="39" mass="4031">MSRLQGKTAVVTGGGSGIGLGAAKRFVDEGAFVYIFGRR</sequence>
<accession>A0A840C4X8</accession>
<comment type="caution">
    <text evidence="1">The sequence shown here is derived from an EMBL/GenBank/DDBJ whole genome shotgun (WGS) entry which is preliminary data.</text>
</comment>
<proteinExistence type="predicted"/>
<name>A0A840C4X8_9HYPH</name>
<gene>
    <name evidence="1" type="ORF">GGR16_002486</name>
</gene>